<gene>
    <name evidence="2" type="ORF">BGX16_1007</name>
</gene>
<evidence type="ECO:0000313" key="2">
    <source>
        <dbReference type="EMBL" id="PJJ41052.1"/>
    </source>
</evidence>
<dbReference type="NCBIfam" id="TIGR01422">
    <property type="entry name" value="phosphonatase"/>
    <property type="match status" value="1"/>
</dbReference>
<keyword evidence="2" id="KW-0378">Hydrolase</keyword>
<dbReference type="Gene3D" id="1.10.150.240">
    <property type="entry name" value="Putative phosphatase, domain 2"/>
    <property type="match status" value="1"/>
</dbReference>
<reference evidence="2 3" key="1">
    <citation type="submission" date="2017-11" db="EMBL/GenBank/DDBJ databases">
        <title>Animal gut microbial communities from fecal samples from Wisconsin, USA.</title>
        <authorList>
            <person name="Neumann A."/>
        </authorList>
    </citation>
    <scope>NUCLEOTIDE SEQUENCE [LARGE SCALE GENOMIC DNA]</scope>
    <source>
        <strain evidence="2 3">UWS3</strain>
    </source>
</reference>
<dbReference type="GO" id="GO:0005829">
    <property type="term" value="C:cytosol"/>
    <property type="evidence" value="ECO:0007669"/>
    <property type="project" value="TreeGrafter"/>
</dbReference>
<dbReference type="InterPro" id="IPR006439">
    <property type="entry name" value="HAD-SF_hydro_IA"/>
</dbReference>
<dbReference type="HAMAP" id="MF_01375">
    <property type="entry name" value="PhnX"/>
    <property type="match status" value="1"/>
</dbReference>
<keyword evidence="3" id="KW-1185">Reference proteome</keyword>
<dbReference type="InterPro" id="IPR036412">
    <property type="entry name" value="HAD-like_sf"/>
</dbReference>
<dbReference type="GO" id="GO:0019700">
    <property type="term" value="P:organic phosphonate catabolic process"/>
    <property type="evidence" value="ECO:0007669"/>
    <property type="project" value="InterPro"/>
</dbReference>
<sequence>MNTKVHSVQMIVFDWAGTTVDFGSRAPLQIFEKTFQHFGLEFTLEEIAGPMGMEKKDHIRTLLSTEEGTTFWKNTQNRDWDENDVERIYDLFEANLKMVVQDYSHVIEGVPEAVQKLRESGVKIGSTTGYSSEIMKPILEQARREGYEVDCCVTPDVCGFSRPKPFMVFECMKRLQVYPPKNVIKVGDTLVDIAEGKNAGAWSVGVLTGSSVLGFSKEQYDKLSSGERWYAKQVAQQKFFEAGADFVIDSIADLPELVKKIDEKLR</sequence>
<organism evidence="2 3">
    <name type="scientific">Hallerella succinigenes</name>
    <dbReference type="NCBI Taxonomy" id="1896222"/>
    <lineage>
        <taxon>Bacteria</taxon>
        <taxon>Pseudomonadati</taxon>
        <taxon>Fibrobacterota</taxon>
        <taxon>Fibrobacteria</taxon>
        <taxon>Fibrobacterales</taxon>
        <taxon>Fibrobacteraceae</taxon>
        <taxon>Hallerella</taxon>
    </lineage>
</organism>
<dbReference type="SFLD" id="SFLDG01129">
    <property type="entry name" value="C1.5:_HAD__Beta-PGM__Phosphata"/>
    <property type="match status" value="1"/>
</dbReference>
<protein>
    <submittedName>
        <fullName evidence="2">Phosphonoacetaldehyde hydrolase</fullName>
    </submittedName>
</protein>
<dbReference type="InterPro" id="IPR023198">
    <property type="entry name" value="PGP-like_dom2"/>
</dbReference>
<evidence type="ECO:0000313" key="3">
    <source>
        <dbReference type="Proteomes" id="UP000231134"/>
    </source>
</evidence>
<dbReference type="GO" id="GO:0050194">
    <property type="term" value="F:phosphonoacetaldehyde hydrolase activity"/>
    <property type="evidence" value="ECO:0007669"/>
    <property type="project" value="InterPro"/>
</dbReference>
<dbReference type="PANTHER" id="PTHR43434:SF19">
    <property type="entry name" value="PHOSPHONOACETALDEHYDE HYDROLASE"/>
    <property type="match status" value="1"/>
</dbReference>
<dbReference type="AlphaFoldDB" id="A0A2M9A5Q7"/>
<comment type="caution">
    <text evidence="2">The sequence shown here is derived from an EMBL/GenBank/DDBJ whole genome shotgun (WGS) entry which is preliminary data.</text>
</comment>
<dbReference type="Gene3D" id="3.40.50.1000">
    <property type="entry name" value="HAD superfamily/HAD-like"/>
    <property type="match status" value="1"/>
</dbReference>
<dbReference type="OrthoDB" id="5504491at2"/>
<dbReference type="NCBIfam" id="TIGR01549">
    <property type="entry name" value="HAD-SF-IA-v1"/>
    <property type="match status" value="1"/>
</dbReference>
<dbReference type="SUPFAM" id="SSF56784">
    <property type="entry name" value="HAD-like"/>
    <property type="match status" value="1"/>
</dbReference>
<dbReference type="SFLD" id="SFLDS00003">
    <property type="entry name" value="Haloacid_Dehalogenase"/>
    <property type="match status" value="1"/>
</dbReference>
<dbReference type="InterPro" id="IPR023214">
    <property type="entry name" value="HAD_sf"/>
</dbReference>
<dbReference type="EMBL" id="PGEX01000001">
    <property type="protein sequence ID" value="PJJ41052.1"/>
    <property type="molecule type" value="Genomic_DNA"/>
</dbReference>
<keyword evidence="1" id="KW-0704">Schiff base</keyword>
<dbReference type="SFLD" id="SFLDG01135">
    <property type="entry name" value="C1.5.6:_HAD__Beta-PGM__Phospha"/>
    <property type="match status" value="1"/>
</dbReference>
<dbReference type="InterPro" id="IPR050155">
    <property type="entry name" value="HAD-like_hydrolase_sf"/>
</dbReference>
<name>A0A2M9A5Q7_9BACT</name>
<accession>A0A2M9A5Q7</accession>
<dbReference type="PANTHER" id="PTHR43434">
    <property type="entry name" value="PHOSPHOGLYCOLATE PHOSPHATASE"/>
    <property type="match status" value="1"/>
</dbReference>
<dbReference type="Proteomes" id="UP000231134">
    <property type="component" value="Unassembled WGS sequence"/>
</dbReference>
<evidence type="ECO:0000256" key="1">
    <source>
        <dbReference type="ARBA" id="ARBA00023270"/>
    </source>
</evidence>
<dbReference type="InterPro" id="IPR006323">
    <property type="entry name" value="Phosphonoacetald_hydro"/>
</dbReference>
<dbReference type="GO" id="GO:0006281">
    <property type="term" value="P:DNA repair"/>
    <property type="evidence" value="ECO:0007669"/>
    <property type="project" value="TreeGrafter"/>
</dbReference>
<dbReference type="Pfam" id="PF00702">
    <property type="entry name" value="Hydrolase"/>
    <property type="match status" value="1"/>
</dbReference>
<dbReference type="GO" id="GO:0008967">
    <property type="term" value="F:phosphoglycolate phosphatase activity"/>
    <property type="evidence" value="ECO:0007669"/>
    <property type="project" value="TreeGrafter"/>
</dbReference>
<proteinExistence type="inferred from homology"/>